<dbReference type="HOGENOM" id="CLU_096500_0_0_4"/>
<reference evidence="2" key="1">
    <citation type="journal article" date="2014" name="Soil Biol. Biochem.">
        <title>Structure and function of bacterial communities in ageing soils: Insights from the Mendocino ecological staircase.</title>
        <authorList>
            <person name="Uroz S."/>
            <person name="Tech J.J."/>
            <person name="Sawaya N.A."/>
            <person name="Frey-Klett P."/>
            <person name="Leveau J.H.J."/>
        </authorList>
    </citation>
    <scope>NUCLEOTIDE SEQUENCE [LARGE SCALE GENOMIC DNA]</scope>
    <source>
        <strain evidence="2">Cal35</strain>
        <plasmid evidence="2">unnamed</plasmid>
    </source>
</reference>
<accession>A0A0A1FI38</accession>
<organism evidence="1 2">
    <name type="scientific">Collimonas arenae</name>
    <dbReference type="NCBI Taxonomy" id="279058"/>
    <lineage>
        <taxon>Bacteria</taxon>
        <taxon>Pseudomonadati</taxon>
        <taxon>Pseudomonadota</taxon>
        <taxon>Betaproteobacteria</taxon>
        <taxon>Burkholderiales</taxon>
        <taxon>Oxalobacteraceae</taxon>
        <taxon>Collimonas</taxon>
    </lineage>
</organism>
<dbReference type="AlphaFoldDB" id="A0A0A1FI38"/>
<dbReference type="NCBIfam" id="NF041292">
    <property type="entry name" value="StbB"/>
    <property type="match status" value="1"/>
</dbReference>
<dbReference type="InterPro" id="IPR027417">
    <property type="entry name" value="P-loop_NTPase"/>
</dbReference>
<protein>
    <submittedName>
        <fullName evidence="1">Stability protein StdB</fullName>
    </submittedName>
</protein>
<evidence type="ECO:0000313" key="2">
    <source>
        <dbReference type="Proteomes" id="UP000030302"/>
    </source>
</evidence>
<dbReference type="Proteomes" id="UP000030302">
    <property type="component" value="Plasmid unnamed"/>
</dbReference>
<dbReference type="KEGG" id="care:LT85_p052"/>
<evidence type="ECO:0000313" key="1">
    <source>
        <dbReference type="EMBL" id="AIY44231.1"/>
    </source>
</evidence>
<gene>
    <name evidence="1" type="primary">stdB</name>
    <name evidence="1" type="ORF">LT85_p052</name>
</gene>
<keyword evidence="2" id="KW-1185">Reference proteome</keyword>
<dbReference type="EMBL" id="CP009963">
    <property type="protein sequence ID" value="AIY44231.1"/>
    <property type="molecule type" value="Genomic_DNA"/>
</dbReference>
<keyword evidence="1" id="KW-0614">Plasmid</keyword>
<dbReference type="InterPro" id="IPR047985">
    <property type="entry name" value="StbB-like"/>
</dbReference>
<dbReference type="RefSeq" id="WP_253273787.1">
    <property type="nucleotide sequence ID" value="NZ_CP009963.1"/>
</dbReference>
<sequence>MNMKSKIAIINFSGNVGKSTLAKQLFAPRMNAPEFAVETINAGGGDNAATETLKGKDFGSLQEEMMRLDSAIVDIGASNVDEFVKLMGQFSGSHEEFDWFVLPVVSEKKQQTDTINTIKTLAGLGVPAKKIRVVFNKVALDDADDLTSHFSMLCGFHEAEKKFTLRPDAVLFSNEIFDRLRVLKKSVAEVVADETDYRAMMREAKDEDTKDYAISMISAKRLATSANKNLDDVFKVLFK</sequence>
<geneLocation type="plasmid" evidence="1 2">
    <name>unnamed</name>
</geneLocation>
<proteinExistence type="predicted"/>
<dbReference type="SUPFAM" id="SSF52540">
    <property type="entry name" value="P-loop containing nucleoside triphosphate hydrolases"/>
    <property type="match status" value="1"/>
</dbReference>
<name>A0A0A1FI38_9BURK</name>